<gene>
    <name evidence="5" type="ORF">AALO_G00265520</name>
</gene>
<dbReference type="SUPFAM" id="SSF55550">
    <property type="entry name" value="SH2 domain"/>
    <property type="match status" value="1"/>
</dbReference>
<comment type="caution">
    <text evidence="5">The sequence shown here is derived from an EMBL/GenBank/DDBJ whole genome shotgun (WGS) entry which is preliminary data.</text>
</comment>
<dbReference type="PANTHER" id="PTHR16186:SF10">
    <property type="entry name" value="SIGNAL-TRANSDUCING ADAPTOR PROTEIN 1"/>
    <property type="match status" value="1"/>
</dbReference>
<evidence type="ECO:0000256" key="2">
    <source>
        <dbReference type="PROSITE-ProRule" id="PRU00191"/>
    </source>
</evidence>
<dbReference type="GO" id="GO:0007169">
    <property type="term" value="P:cell surface receptor protein tyrosine kinase signaling pathway"/>
    <property type="evidence" value="ECO:0007669"/>
    <property type="project" value="TreeGrafter"/>
</dbReference>
<dbReference type="Proteomes" id="UP000823561">
    <property type="component" value="Chromosome 21"/>
</dbReference>
<dbReference type="InterPro" id="IPR039111">
    <property type="entry name" value="STAP1/STAP2"/>
</dbReference>
<organism evidence="5 6">
    <name type="scientific">Alosa alosa</name>
    <name type="common">allis shad</name>
    <dbReference type="NCBI Taxonomy" id="278164"/>
    <lineage>
        <taxon>Eukaryota</taxon>
        <taxon>Metazoa</taxon>
        <taxon>Chordata</taxon>
        <taxon>Craniata</taxon>
        <taxon>Vertebrata</taxon>
        <taxon>Euteleostomi</taxon>
        <taxon>Actinopterygii</taxon>
        <taxon>Neopterygii</taxon>
        <taxon>Teleostei</taxon>
        <taxon>Clupei</taxon>
        <taxon>Clupeiformes</taxon>
        <taxon>Clupeoidei</taxon>
        <taxon>Clupeidae</taxon>
        <taxon>Alosa</taxon>
    </lineage>
</organism>
<evidence type="ECO:0000313" key="6">
    <source>
        <dbReference type="Proteomes" id="UP000823561"/>
    </source>
</evidence>
<protein>
    <recommendedName>
        <fullName evidence="4">SH2 domain-containing protein</fullName>
    </recommendedName>
</protein>
<dbReference type="GO" id="GO:0050861">
    <property type="term" value="P:positive regulation of B cell receptor signaling pathway"/>
    <property type="evidence" value="ECO:0007669"/>
    <property type="project" value="TreeGrafter"/>
</dbReference>
<dbReference type="GO" id="GO:0019901">
    <property type="term" value="F:protein kinase binding"/>
    <property type="evidence" value="ECO:0007669"/>
    <property type="project" value="TreeGrafter"/>
</dbReference>
<evidence type="ECO:0000313" key="5">
    <source>
        <dbReference type="EMBL" id="KAG5263501.1"/>
    </source>
</evidence>
<dbReference type="GO" id="GO:0035591">
    <property type="term" value="F:signaling adaptor activity"/>
    <property type="evidence" value="ECO:0007669"/>
    <property type="project" value="InterPro"/>
</dbReference>
<proteinExistence type="predicted"/>
<keyword evidence="1 2" id="KW-0727">SH2 domain</keyword>
<feature type="compositionally biased region" description="Pro residues" evidence="3">
    <location>
        <begin position="307"/>
        <end position="321"/>
    </location>
</feature>
<accession>A0AAV6FSY9</accession>
<dbReference type="InterPro" id="IPR000980">
    <property type="entry name" value="SH2"/>
</dbReference>
<dbReference type="PANTHER" id="PTHR16186">
    <property type="entry name" value="SIGNAL-TRANSDUCING ADAPTOR PROTEIN-RELATED"/>
    <property type="match status" value="1"/>
</dbReference>
<dbReference type="Pfam" id="PF00017">
    <property type="entry name" value="SH2"/>
    <property type="match status" value="1"/>
</dbReference>
<dbReference type="EMBL" id="JADWDJ010000021">
    <property type="protein sequence ID" value="KAG5263501.1"/>
    <property type="molecule type" value="Genomic_DNA"/>
</dbReference>
<dbReference type="SUPFAM" id="SSF50729">
    <property type="entry name" value="PH domain-like"/>
    <property type="match status" value="1"/>
</dbReference>
<feature type="compositionally biased region" description="Basic and acidic residues" evidence="3">
    <location>
        <begin position="139"/>
        <end position="148"/>
    </location>
</feature>
<dbReference type="PROSITE" id="PS50001">
    <property type="entry name" value="SH2"/>
    <property type="match status" value="1"/>
</dbReference>
<sequence>MSKTLPFRVIGKRRETITALPLYYSGQMQKKCKGEKVFQMYHGELRGSTMFFYTDEKQETYCERLELHNLKSMESISSYSESTAPIYTLRFSKQEVQLQMDNPDTGELWRGFILTVAKLEVPRQMQLLPGQVMRLEEMRTAEEQRRALESSCPTPTDASASHSNSSESAYDATLSIIPSCFLSVLREEAEKLLEQNPEHGSIILRPATDNKQHFSITTRQIFPSGPVIRNYKITSSESGYTIQLDNPVTVQTLNEVVDHFLEKTAYQLKPFTMPQAYDTRIKLPPPPLAPKPKVIPKARVPPTIHTQPPPDTMPPTRPLPTLPANKNNSGKPL</sequence>
<dbReference type="InterPro" id="IPR011993">
    <property type="entry name" value="PH-like_dom_sf"/>
</dbReference>
<evidence type="ECO:0000256" key="1">
    <source>
        <dbReference type="ARBA" id="ARBA00022999"/>
    </source>
</evidence>
<dbReference type="Gene3D" id="2.30.29.30">
    <property type="entry name" value="Pleckstrin-homology domain (PH domain)/Phosphotyrosine-binding domain (PTB)"/>
    <property type="match status" value="1"/>
</dbReference>
<keyword evidence="6" id="KW-1185">Reference proteome</keyword>
<name>A0AAV6FSY9_9TELE</name>
<feature type="region of interest" description="Disordered" evidence="3">
    <location>
        <begin position="139"/>
        <end position="165"/>
    </location>
</feature>
<dbReference type="Gene3D" id="3.30.505.10">
    <property type="entry name" value="SH2 domain"/>
    <property type="match status" value="1"/>
</dbReference>
<evidence type="ECO:0000256" key="3">
    <source>
        <dbReference type="SAM" id="MobiDB-lite"/>
    </source>
</evidence>
<dbReference type="AlphaFoldDB" id="A0AAV6FSY9"/>
<feature type="region of interest" description="Disordered" evidence="3">
    <location>
        <begin position="285"/>
        <end position="333"/>
    </location>
</feature>
<feature type="compositionally biased region" description="Polar residues" evidence="3">
    <location>
        <begin position="324"/>
        <end position="333"/>
    </location>
</feature>
<dbReference type="SMART" id="SM00252">
    <property type="entry name" value="SH2"/>
    <property type="match status" value="1"/>
</dbReference>
<dbReference type="InterPro" id="IPR036860">
    <property type="entry name" value="SH2_dom_sf"/>
</dbReference>
<evidence type="ECO:0000259" key="4">
    <source>
        <dbReference type="PROSITE" id="PS50001"/>
    </source>
</evidence>
<feature type="domain" description="SH2" evidence="4">
    <location>
        <begin position="169"/>
        <end position="275"/>
    </location>
</feature>
<reference evidence="5" key="1">
    <citation type="submission" date="2020-10" db="EMBL/GenBank/DDBJ databases">
        <title>Chromosome-scale genome assembly of the Allis shad, Alosa alosa.</title>
        <authorList>
            <person name="Margot Z."/>
            <person name="Christophe K."/>
            <person name="Cabau C."/>
            <person name="Louis A."/>
            <person name="Berthelot C."/>
            <person name="Parey E."/>
            <person name="Roest Crollius H."/>
            <person name="Montfort J."/>
            <person name="Robinson-Rechavi M."/>
            <person name="Bucao C."/>
            <person name="Bouchez O."/>
            <person name="Gislard M."/>
            <person name="Lluch J."/>
            <person name="Milhes M."/>
            <person name="Lampietro C."/>
            <person name="Lopez Roques C."/>
            <person name="Donnadieu C."/>
            <person name="Braasch I."/>
            <person name="Desvignes T."/>
            <person name="Postlethwait J."/>
            <person name="Bobe J."/>
            <person name="Guiguen Y."/>
        </authorList>
    </citation>
    <scope>NUCLEOTIDE SEQUENCE</scope>
    <source>
        <strain evidence="5">M-15738</strain>
        <tissue evidence="5">Blood</tissue>
    </source>
</reference>